<dbReference type="EC" id="1.14.11.-" evidence="1"/>
<dbReference type="GO" id="GO:0006879">
    <property type="term" value="P:intracellular iron ion homeostasis"/>
    <property type="evidence" value="ECO:0007669"/>
    <property type="project" value="TreeGrafter"/>
</dbReference>
<dbReference type="Proteomes" id="UP000254159">
    <property type="component" value="Unassembled WGS sequence"/>
</dbReference>
<sequence>MYHIPGVLSPQDVARFREQLEQAEWVDGRVTTGAQGAQVKNNQQVDTRSTLYAALQNEVLNAVNQHALFFAAALPRTLSTPLFNRYQNNETYGFHVDGAVRSHPQTAGCVLTFLPRCF</sequence>
<keyword evidence="1" id="KW-0560">Oxidoreductase</keyword>
<reference evidence="1 2" key="1">
    <citation type="submission" date="2018-06" db="EMBL/GenBank/DDBJ databases">
        <authorList>
            <consortium name="Pathogen Informatics"/>
            <person name="Doyle S."/>
        </authorList>
    </citation>
    <scope>NUCLEOTIDE SEQUENCE [LARGE SCALE GENOMIC DNA]</scope>
    <source>
        <strain evidence="1 2">NCTC10865</strain>
    </source>
</reference>
<protein>
    <submittedName>
        <fullName evidence="1">Hydroxylase</fullName>
        <ecNumber evidence="1">1.14.11.-</ecNumber>
    </submittedName>
</protein>
<name>A0A376RNF3_ECOLX</name>
<dbReference type="PANTHER" id="PTHR41536:SF1">
    <property type="entry name" value="PKHD-TYPE HYDROXYLASE YBIX"/>
    <property type="match status" value="1"/>
</dbReference>
<organism evidence="1 2">
    <name type="scientific">Escherichia coli</name>
    <dbReference type="NCBI Taxonomy" id="562"/>
    <lineage>
        <taxon>Bacteria</taxon>
        <taxon>Pseudomonadati</taxon>
        <taxon>Pseudomonadota</taxon>
        <taxon>Gammaproteobacteria</taxon>
        <taxon>Enterobacterales</taxon>
        <taxon>Enterobacteriaceae</taxon>
        <taxon>Escherichia</taxon>
    </lineage>
</organism>
<evidence type="ECO:0000313" key="2">
    <source>
        <dbReference type="Proteomes" id="UP000254159"/>
    </source>
</evidence>
<accession>A0A376RNF3</accession>
<dbReference type="EMBL" id="UGCD01000002">
    <property type="protein sequence ID" value="STI18915.1"/>
    <property type="molecule type" value="Genomic_DNA"/>
</dbReference>
<dbReference type="PANTHER" id="PTHR41536">
    <property type="entry name" value="PKHD-TYPE HYDROXYLASE YBIX"/>
    <property type="match status" value="1"/>
</dbReference>
<dbReference type="GO" id="GO:0006974">
    <property type="term" value="P:DNA damage response"/>
    <property type="evidence" value="ECO:0007669"/>
    <property type="project" value="TreeGrafter"/>
</dbReference>
<evidence type="ECO:0000313" key="1">
    <source>
        <dbReference type="EMBL" id="STI18915.1"/>
    </source>
</evidence>
<proteinExistence type="predicted"/>
<dbReference type="GO" id="GO:0016706">
    <property type="term" value="F:2-oxoglutarate-dependent dioxygenase activity"/>
    <property type="evidence" value="ECO:0007669"/>
    <property type="project" value="InterPro"/>
</dbReference>
<gene>
    <name evidence="1" type="primary">ybiX_1</name>
    <name evidence="1" type="ORF">NCTC10865_04261</name>
</gene>
<dbReference type="Gene3D" id="2.60.120.620">
    <property type="entry name" value="q2cbj1_9rhob like domain"/>
    <property type="match status" value="1"/>
</dbReference>
<dbReference type="InterPro" id="IPR023550">
    <property type="entry name" value="PKHD_hydroxylase"/>
</dbReference>
<dbReference type="AlphaFoldDB" id="A0A376RNF3"/>